<dbReference type="InterPro" id="IPR017870">
    <property type="entry name" value="FeS_cluster_insertion_CS"/>
</dbReference>
<feature type="domain" description="Core" evidence="1">
    <location>
        <begin position="2"/>
        <end position="102"/>
    </location>
</feature>
<evidence type="ECO:0000313" key="2">
    <source>
        <dbReference type="EMBL" id="CRH04572.1"/>
    </source>
</evidence>
<dbReference type="NCBIfam" id="TIGR00049">
    <property type="entry name" value="iron-sulfur cluster assembly accessory protein"/>
    <property type="match status" value="1"/>
</dbReference>
<dbReference type="GO" id="GO:0051539">
    <property type="term" value="F:4 iron, 4 sulfur cluster binding"/>
    <property type="evidence" value="ECO:0007669"/>
    <property type="project" value="TreeGrafter"/>
</dbReference>
<accession>A0A1S7LCP0</accession>
<proteinExistence type="predicted"/>
<dbReference type="InterPro" id="IPR035903">
    <property type="entry name" value="HesB-like_dom_sf"/>
</dbReference>
<dbReference type="GO" id="GO:0005506">
    <property type="term" value="F:iron ion binding"/>
    <property type="evidence" value="ECO:0007669"/>
    <property type="project" value="TreeGrafter"/>
</dbReference>
<dbReference type="Gene3D" id="2.60.300.12">
    <property type="entry name" value="HesB-like domain"/>
    <property type="match status" value="1"/>
</dbReference>
<name>A0A1S7LCP0_MAGMO</name>
<protein>
    <recommendedName>
        <fullName evidence="1">Core domain-containing protein</fullName>
    </recommendedName>
</protein>
<evidence type="ECO:0000259" key="1">
    <source>
        <dbReference type="Pfam" id="PF01521"/>
    </source>
</evidence>
<sequence>MFKLTEAASKAAKRFIRFSEEPVLGLRIGVGGGGCSGFKYEIELCSKEEPEDEIITVDGIKIYTDPASIPYIKGMTIDFKETMLESNFVFDNPNASSSCGCGSSFEIHTISEAN</sequence>
<gene>
    <name evidence="2" type="ORF">MAGMO_0360</name>
</gene>
<dbReference type="GO" id="GO:0016226">
    <property type="term" value="P:iron-sulfur cluster assembly"/>
    <property type="evidence" value="ECO:0007669"/>
    <property type="project" value="InterPro"/>
</dbReference>
<dbReference type="GO" id="GO:0051537">
    <property type="term" value="F:2 iron, 2 sulfur cluster binding"/>
    <property type="evidence" value="ECO:0007669"/>
    <property type="project" value="TreeGrafter"/>
</dbReference>
<dbReference type="InterPro" id="IPR016092">
    <property type="entry name" value="ATAP"/>
</dbReference>
<dbReference type="Pfam" id="PF01521">
    <property type="entry name" value="Fe-S_biosyn"/>
    <property type="match status" value="1"/>
</dbReference>
<dbReference type="EMBL" id="LO017727">
    <property type="protein sequence ID" value="CRH04572.1"/>
    <property type="molecule type" value="Genomic_DNA"/>
</dbReference>
<dbReference type="PROSITE" id="PS01152">
    <property type="entry name" value="HESB"/>
    <property type="match status" value="1"/>
</dbReference>
<dbReference type="SUPFAM" id="SSF89360">
    <property type="entry name" value="HesB-like domain"/>
    <property type="match status" value="1"/>
</dbReference>
<organism evidence="2">
    <name type="scientific">Magnetococcus massalia (strain MO-1)</name>
    <dbReference type="NCBI Taxonomy" id="451514"/>
    <lineage>
        <taxon>Bacteria</taxon>
        <taxon>Pseudomonadati</taxon>
        <taxon>Pseudomonadota</taxon>
        <taxon>Magnetococcia</taxon>
        <taxon>Magnetococcales</taxon>
        <taxon>Magnetococcaceae</taxon>
        <taxon>Magnetococcus</taxon>
    </lineage>
</organism>
<dbReference type="PANTHER" id="PTHR43011:SF1">
    <property type="entry name" value="IRON-SULFUR CLUSTER ASSEMBLY 2 HOMOLOG, MITOCHONDRIAL"/>
    <property type="match status" value="1"/>
</dbReference>
<dbReference type="AlphaFoldDB" id="A0A1S7LCP0"/>
<reference evidence="2" key="1">
    <citation type="submission" date="2015-04" db="EMBL/GenBank/DDBJ databases">
        <authorList>
            <person name="Syromyatnikov M.Y."/>
            <person name="Popov V.N."/>
        </authorList>
    </citation>
    <scope>NUCLEOTIDE SEQUENCE</scope>
    <source>
        <strain evidence="2">MO-1</strain>
    </source>
</reference>
<dbReference type="PANTHER" id="PTHR43011">
    <property type="entry name" value="IRON-SULFUR CLUSTER ASSEMBLY 2 HOMOLOG, MITOCHONDRIAL"/>
    <property type="match status" value="1"/>
</dbReference>
<dbReference type="InterPro" id="IPR000361">
    <property type="entry name" value="ATAP_core_dom"/>
</dbReference>